<dbReference type="EMBL" id="CCKQ01004623">
    <property type="protein sequence ID" value="CDW75786.1"/>
    <property type="molecule type" value="Genomic_DNA"/>
</dbReference>
<organism evidence="2 3">
    <name type="scientific">Stylonychia lemnae</name>
    <name type="common">Ciliate</name>
    <dbReference type="NCBI Taxonomy" id="5949"/>
    <lineage>
        <taxon>Eukaryota</taxon>
        <taxon>Sar</taxon>
        <taxon>Alveolata</taxon>
        <taxon>Ciliophora</taxon>
        <taxon>Intramacronucleata</taxon>
        <taxon>Spirotrichea</taxon>
        <taxon>Stichotrichia</taxon>
        <taxon>Sporadotrichida</taxon>
        <taxon>Oxytrichidae</taxon>
        <taxon>Stylonychinae</taxon>
        <taxon>Stylonychia</taxon>
    </lineage>
</organism>
<gene>
    <name evidence="2" type="primary">Contig508.g564</name>
    <name evidence="2" type="ORF">STYLEM_4781</name>
</gene>
<reference evidence="2 3" key="1">
    <citation type="submission" date="2014-06" db="EMBL/GenBank/DDBJ databases">
        <authorList>
            <person name="Swart Estienne"/>
        </authorList>
    </citation>
    <scope>NUCLEOTIDE SEQUENCE [LARGE SCALE GENOMIC DNA]</scope>
    <source>
        <strain evidence="2 3">130c</strain>
    </source>
</reference>
<name>A0A078A0Q8_STYLE</name>
<evidence type="ECO:0000313" key="3">
    <source>
        <dbReference type="Proteomes" id="UP000039865"/>
    </source>
</evidence>
<feature type="signal peptide" evidence="1">
    <location>
        <begin position="1"/>
        <end position="17"/>
    </location>
</feature>
<protein>
    <submittedName>
        <fullName evidence="2">Uncharacterized protein</fullName>
    </submittedName>
</protein>
<dbReference type="Proteomes" id="UP000039865">
    <property type="component" value="Unassembled WGS sequence"/>
</dbReference>
<proteinExistence type="predicted"/>
<dbReference type="InParanoid" id="A0A078A0Q8"/>
<keyword evidence="1" id="KW-0732">Signal</keyword>
<feature type="chain" id="PRO_5001729147" evidence="1">
    <location>
        <begin position="18"/>
        <end position="200"/>
    </location>
</feature>
<keyword evidence="3" id="KW-1185">Reference proteome</keyword>
<sequence length="200" mass="23373">MKLSIITIVALISATNALTQYEPYYQQTYLNPQDQLQVQYSNWISQPNHQPKDADSIKYVLNVNGLQSGINAPYFPNVQRYIQRNRHFTPRMDFLCTFCGLIVQKQKSIVPSYNKIQAMDKSYIPKEHSFYDVRENVYEKANPKVMIQQFNKQQLLRSNSNQINKKHNDLLKQLADAEVQKILKDTDHYSLYSMGGSNMR</sequence>
<evidence type="ECO:0000313" key="2">
    <source>
        <dbReference type="EMBL" id="CDW75786.1"/>
    </source>
</evidence>
<accession>A0A078A0Q8</accession>
<dbReference type="AlphaFoldDB" id="A0A078A0Q8"/>
<evidence type="ECO:0000256" key="1">
    <source>
        <dbReference type="SAM" id="SignalP"/>
    </source>
</evidence>